<gene>
    <name evidence="1" type="ORF">EKO27_g5563</name>
</gene>
<sequence>MPISRKKAYPYPRPHLFGLEQIPSLATPTATTAEALSGVFDVPDLGATSLGFGKLFGDKPTVYNIEIDNWDSYYNDEPSGTTWDQAVWNRSKRAPQPPSFSGDPLHHEDPNTATLNVMSTPTLPCGLLGASTLGNGRRNTGLPDTTDRPTEVVATEKVQPQLGRHPSSTEETEGPVDFEDESTIATYASQYERLLAQRRGADTERPLMARILLGQVGNYPMMLVQGISHL</sequence>
<comment type="caution">
    <text evidence="1">The sequence shown here is derived from an EMBL/GenBank/DDBJ whole genome shotgun (WGS) entry which is preliminary data.</text>
</comment>
<proteinExistence type="predicted"/>
<dbReference type="EMBL" id="RYZI01000149">
    <property type="protein sequence ID" value="RWA09556.1"/>
    <property type="molecule type" value="Genomic_DNA"/>
</dbReference>
<name>A0A439D579_9PEZI</name>
<dbReference type="AlphaFoldDB" id="A0A439D579"/>
<evidence type="ECO:0000313" key="1">
    <source>
        <dbReference type="EMBL" id="RWA09556.1"/>
    </source>
</evidence>
<reference evidence="1 2" key="1">
    <citation type="submission" date="2018-12" db="EMBL/GenBank/DDBJ databases">
        <title>Draft genome sequence of Xylaria grammica IHI A82.</title>
        <authorList>
            <person name="Buettner E."/>
            <person name="Kellner H."/>
        </authorList>
    </citation>
    <scope>NUCLEOTIDE SEQUENCE [LARGE SCALE GENOMIC DNA]</scope>
    <source>
        <strain evidence="1 2">IHI A82</strain>
    </source>
</reference>
<dbReference type="Proteomes" id="UP000286045">
    <property type="component" value="Unassembled WGS sequence"/>
</dbReference>
<keyword evidence="2" id="KW-1185">Reference proteome</keyword>
<protein>
    <submittedName>
        <fullName evidence="1">Uncharacterized protein</fullName>
    </submittedName>
</protein>
<organism evidence="1 2">
    <name type="scientific">Xylaria grammica</name>
    <dbReference type="NCBI Taxonomy" id="363999"/>
    <lineage>
        <taxon>Eukaryota</taxon>
        <taxon>Fungi</taxon>
        <taxon>Dikarya</taxon>
        <taxon>Ascomycota</taxon>
        <taxon>Pezizomycotina</taxon>
        <taxon>Sordariomycetes</taxon>
        <taxon>Xylariomycetidae</taxon>
        <taxon>Xylariales</taxon>
        <taxon>Xylariaceae</taxon>
        <taxon>Xylaria</taxon>
    </lineage>
</organism>
<evidence type="ECO:0000313" key="2">
    <source>
        <dbReference type="Proteomes" id="UP000286045"/>
    </source>
</evidence>
<dbReference type="STRING" id="363999.A0A439D579"/>
<accession>A0A439D579</accession>